<dbReference type="SUPFAM" id="SSF46689">
    <property type="entry name" value="Homeodomain-like"/>
    <property type="match status" value="1"/>
</dbReference>
<dbReference type="PANTHER" id="PTHR34849:SF3">
    <property type="entry name" value="SSR2962 PROTEIN"/>
    <property type="match status" value="1"/>
</dbReference>
<sequence length="75" mass="8374">MKFTRITINPEKMDGVPCIRDLRIPVATVVQMTAEGMTAPEIIKTLPDLQTEDVREALQYAATAVQDRVMPYALP</sequence>
<dbReference type="Proteomes" id="UP000176864">
    <property type="component" value="Unassembled WGS sequence"/>
</dbReference>
<dbReference type="InterPro" id="IPR009057">
    <property type="entry name" value="Homeodomain-like_sf"/>
</dbReference>
<evidence type="ECO:0000313" key="1">
    <source>
        <dbReference type="EMBL" id="OGE78997.1"/>
    </source>
</evidence>
<dbReference type="STRING" id="1817824.A2751_00870"/>
<name>A0A1F5NMS7_9BACT</name>
<evidence type="ECO:0008006" key="3">
    <source>
        <dbReference type="Google" id="ProtNLM"/>
    </source>
</evidence>
<dbReference type="Gene3D" id="1.10.10.10">
    <property type="entry name" value="Winged helix-like DNA-binding domain superfamily/Winged helix DNA-binding domain"/>
    <property type="match status" value="1"/>
</dbReference>
<dbReference type="Pfam" id="PF04255">
    <property type="entry name" value="DUF433"/>
    <property type="match status" value="1"/>
</dbReference>
<proteinExistence type="predicted"/>
<accession>A0A1F5NMS7</accession>
<dbReference type="InterPro" id="IPR036388">
    <property type="entry name" value="WH-like_DNA-bd_sf"/>
</dbReference>
<dbReference type="InterPro" id="IPR007367">
    <property type="entry name" value="DUF433"/>
</dbReference>
<dbReference type="AlphaFoldDB" id="A0A1F5NMS7"/>
<gene>
    <name evidence="1" type="ORF">A2751_00870</name>
</gene>
<dbReference type="PANTHER" id="PTHR34849">
    <property type="entry name" value="SSL5025 PROTEIN"/>
    <property type="match status" value="1"/>
</dbReference>
<evidence type="ECO:0000313" key="2">
    <source>
        <dbReference type="Proteomes" id="UP000176864"/>
    </source>
</evidence>
<comment type="caution">
    <text evidence="1">The sequence shown here is derived from an EMBL/GenBank/DDBJ whole genome shotgun (WGS) entry which is preliminary data.</text>
</comment>
<protein>
    <recommendedName>
        <fullName evidence="3">Antitoxin</fullName>
    </recommendedName>
</protein>
<reference evidence="1 2" key="1">
    <citation type="journal article" date="2016" name="Nat. Commun.">
        <title>Thousands of microbial genomes shed light on interconnected biogeochemical processes in an aquifer system.</title>
        <authorList>
            <person name="Anantharaman K."/>
            <person name="Brown C.T."/>
            <person name="Hug L.A."/>
            <person name="Sharon I."/>
            <person name="Castelle C.J."/>
            <person name="Probst A.J."/>
            <person name="Thomas B.C."/>
            <person name="Singh A."/>
            <person name="Wilkins M.J."/>
            <person name="Karaoz U."/>
            <person name="Brodie E.L."/>
            <person name="Williams K.H."/>
            <person name="Hubbard S.S."/>
            <person name="Banfield J.F."/>
        </authorList>
    </citation>
    <scope>NUCLEOTIDE SEQUENCE [LARGE SCALE GENOMIC DNA]</scope>
</reference>
<organism evidence="1 2">
    <name type="scientific">Candidatus Doudnabacteria bacterium RIFCSPHIGHO2_01_FULL_46_14</name>
    <dbReference type="NCBI Taxonomy" id="1817824"/>
    <lineage>
        <taxon>Bacteria</taxon>
        <taxon>Candidatus Doudnaibacteriota</taxon>
    </lineage>
</organism>
<dbReference type="EMBL" id="MFEK01000010">
    <property type="protein sequence ID" value="OGE78997.1"/>
    <property type="molecule type" value="Genomic_DNA"/>
</dbReference>